<dbReference type="Gene3D" id="1.10.3680.10">
    <property type="entry name" value="TerB-like"/>
    <property type="match status" value="1"/>
</dbReference>
<dbReference type="PROSITE" id="PS50987">
    <property type="entry name" value="HTH_ARSR_2"/>
    <property type="match status" value="1"/>
</dbReference>
<organism evidence="6 7">
    <name type="scientific">Streptomyces botrytidirepellens</name>
    <dbReference type="NCBI Taxonomy" id="2486417"/>
    <lineage>
        <taxon>Bacteria</taxon>
        <taxon>Bacillati</taxon>
        <taxon>Actinomycetota</taxon>
        <taxon>Actinomycetes</taxon>
        <taxon>Kitasatosporales</taxon>
        <taxon>Streptomycetaceae</taxon>
        <taxon>Streptomyces</taxon>
    </lineage>
</organism>
<dbReference type="EMBL" id="RIBZ01000037">
    <property type="protein sequence ID" value="RNG37280.1"/>
    <property type="molecule type" value="Genomic_DNA"/>
</dbReference>
<dbReference type="PANTHER" id="PTHR33154:SF33">
    <property type="entry name" value="TRANSCRIPTIONAL REPRESSOR SDPR"/>
    <property type="match status" value="1"/>
</dbReference>
<dbReference type="PANTHER" id="PTHR33154">
    <property type="entry name" value="TRANSCRIPTIONAL REGULATOR, ARSR FAMILY"/>
    <property type="match status" value="1"/>
</dbReference>
<keyword evidence="2" id="KW-0238">DNA-binding</keyword>
<evidence type="ECO:0000313" key="7">
    <source>
        <dbReference type="Proteomes" id="UP000275401"/>
    </source>
</evidence>
<feature type="domain" description="HTH arsR-type" evidence="5">
    <location>
        <begin position="172"/>
        <end position="267"/>
    </location>
</feature>
<feature type="region of interest" description="Disordered" evidence="4">
    <location>
        <begin position="267"/>
        <end position="288"/>
    </location>
</feature>
<dbReference type="AlphaFoldDB" id="A0A3M8X7Y3"/>
<accession>A0A3M8X7Y3</accession>
<keyword evidence="7" id="KW-1185">Reference proteome</keyword>
<evidence type="ECO:0000256" key="2">
    <source>
        <dbReference type="ARBA" id="ARBA00023125"/>
    </source>
</evidence>
<dbReference type="Pfam" id="PF12840">
    <property type="entry name" value="HTH_20"/>
    <property type="match status" value="1"/>
</dbReference>
<dbReference type="InterPro" id="IPR001845">
    <property type="entry name" value="HTH_ArsR_DNA-bd_dom"/>
</dbReference>
<dbReference type="InterPro" id="IPR007791">
    <property type="entry name" value="DjlA_N"/>
</dbReference>
<name>A0A3M8X7Y3_9ACTN</name>
<dbReference type="InterPro" id="IPR029024">
    <property type="entry name" value="TerB-like"/>
</dbReference>
<dbReference type="Pfam" id="PF05099">
    <property type="entry name" value="TerB"/>
    <property type="match status" value="1"/>
</dbReference>
<sequence>MALWDRLKDSVQSMQAQLTAKKSHLKSGAFRDASIAMCALVAAADGRIDPSERERVAQLIATNDVLQTFPSDDLHRRFEENLDKLTVDFDLGKVSAIQEISKAKKKPAEARAVVQIGIVIGGADGHFDDSERAVVREACFALDIPPAEFDLDPHAADDQSFRPAVEQETHPGAALPGDELQVFLKALASGTRQKLFSHFAGGEELTVGEAAERAGLGASTTSEHLAVLRRGGLLQSVRTGKLVRYRADQENITELLGQLHSYLLAPSTPQDTLDPVTSGWPPEGSGTG</sequence>
<comment type="caution">
    <text evidence="6">The sequence shown here is derived from an EMBL/GenBank/DDBJ whole genome shotgun (WGS) entry which is preliminary data.</text>
</comment>
<dbReference type="GO" id="GO:0003677">
    <property type="term" value="F:DNA binding"/>
    <property type="evidence" value="ECO:0007669"/>
    <property type="project" value="UniProtKB-KW"/>
</dbReference>
<evidence type="ECO:0000313" key="6">
    <source>
        <dbReference type="EMBL" id="RNG37280.1"/>
    </source>
</evidence>
<proteinExistence type="predicted"/>
<evidence type="ECO:0000256" key="1">
    <source>
        <dbReference type="ARBA" id="ARBA00023015"/>
    </source>
</evidence>
<keyword evidence="3" id="KW-0804">Transcription</keyword>
<keyword evidence="1" id="KW-0805">Transcription regulation</keyword>
<dbReference type="InterPro" id="IPR036390">
    <property type="entry name" value="WH_DNA-bd_sf"/>
</dbReference>
<dbReference type="SUPFAM" id="SSF158682">
    <property type="entry name" value="TerB-like"/>
    <property type="match status" value="1"/>
</dbReference>
<dbReference type="SUPFAM" id="SSF46785">
    <property type="entry name" value="Winged helix' DNA-binding domain"/>
    <property type="match status" value="1"/>
</dbReference>
<dbReference type="InterPro" id="IPR051081">
    <property type="entry name" value="HTH_MetalResp_TranReg"/>
</dbReference>
<dbReference type="InterPro" id="IPR011991">
    <property type="entry name" value="ArsR-like_HTH"/>
</dbReference>
<reference evidence="6 7" key="1">
    <citation type="submission" date="2018-11" db="EMBL/GenBank/DDBJ databases">
        <title>The Potential of Streptomyces as Biocontrol Agents against the Tomato grey mould, Botrytis cinerea (Gray mold) Frontiers in Microbiology.</title>
        <authorList>
            <person name="Li D."/>
        </authorList>
    </citation>
    <scope>NUCLEOTIDE SEQUENCE [LARGE SCALE GENOMIC DNA]</scope>
    <source>
        <strain evidence="6 7">NEAU-LD23</strain>
    </source>
</reference>
<dbReference type="SMART" id="SM00418">
    <property type="entry name" value="HTH_ARSR"/>
    <property type="match status" value="1"/>
</dbReference>
<evidence type="ECO:0000259" key="5">
    <source>
        <dbReference type="PROSITE" id="PS50987"/>
    </source>
</evidence>
<dbReference type="PRINTS" id="PR00778">
    <property type="entry name" value="HTHARSR"/>
</dbReference>
<dbReference type="Gene3D" id="1.10.10.10">
    <property type="entry name" value="Winged helix-like DNA-binding domain superfamily/Winged helix DNA-binding domain"/>
    <property type="match status" value="1"/>
</dbReference>
<dbReference type="NCBIfam" id="NF033788">
    <property type="entry name" value="HTH_metalloreg"/>
    <property type="match status" value="1"/>
</dbReference>
<gene>
    <name evidence="6" type="ORF">EEJ42_02485</name>
</gene>
<dbReference type="GO" id="GO:0003700">
    <property type="term" value="F:DNA-binding transcription factor activity"/>
    <property type="evidence" value="ECO:0007669"/>
    <property type="project" value="InterPro"/>
</dbReference>
<dbReference type="Proteomes" id="UP000275401">
    <property type="component" value="Unassembled WGS sequence"/>
</dbReference>
<evidence type="ECO:0000256" key="4">
    <source>
        <dbReference type="SAM" id="MobiDB-lite"/>
    </source>
</evidence>
<dbReference type="InterPro" id="IPR036388">
    <property type="entry name" value="WH-like_DNA-bd_sf"/>
</dbReference>
<dbReference type="CDD" id="cd00090">
    <property type="entry name" value="HTH_ARSR"/>
    <property type="match status" value="1"/>
</dbReference>
<dbReference type="CDD" id="cd07176">
    <property type="entry name" value="terB"/>
    <property type="match status" value="1"/>
</dbReference>
<protein>
    <submittedName>
        <fullName evidence="6">ArsR family transcriptional regulator</fullName>
    </submittedName>
</protein>
<evidence type="ECO:0000256" key="3">
    <source>
        <dbReference type="ARBA" id="ARBA00023163"/>
    </source>
</evidence>